<dbReference type="Pfam" id="PF02381">
    <property type="entry name" value="MraZ"/>
    <property type="match status" value="2"/>
</dbReference>
<dbReference type="PANTHER" id="PTHR34701">
    <property type="entry name" value="TRANSCRIPTIONAL REGULATOR MRAZ"/>
    <property type="match status" value="1"/>
</dbReference>
<evidence type="ECO:0000256" key="6">
    <source>
        <dbReference type="ARBA" id="ARBA00023163"/>
    </source>
</evidence>
<dbReference type="InterPro" id="IPR007159">
    <property type="entry name" value="SpoVT-AbrB_dom"/>
</dbReference>
<dbReference type="InterPro" id="IPR003444">
    <property type="entry name" value="MraZ"/>
</dbReference>
<dbReference type="PROSITE" id="PS51740">
    <property type="entry name" value="SPOVT_ABRB"/>
    <property type="match status" value="2"/>
</dbReference>
<dbReference type="InterPro" id="IPR035642">
    <property type="entry name" value="MraZ_N"/>
</dbReference>
<gene>
    <name evidence="7 9" type="primary">mraZ</name>
    <name evidence="9" type="ORF">FVW20_00415</name>
</gene>
<evidence type="ECO:0000256" key="1">
    <source>
        <dbReference type="ARBA" id="ARBA00013860"/>
    </source>
</evidence>
<accession>A0ABS0IZG7</accession>
<comment type="subunit">
    <text evidence="7">Forms oligomers.</text>
</comment>
<sequence>MLFRGRSHRSLDPKGRLMLPPDFRDILVSRADGGKLVLTSFDDCVMGYPLPDWEDFERKFSTLKNPSRKMRDFRRLVIGSAELMELDGQGRVRISRSHMDYAGITKDVVLLGQGSRFEIWDQGRFDGIVAQDFDDVAAELADSGIELSL</sequence>
<keyword evidence="6 7" id="KW-0804">Transcription</keyword>
<keyword evidence="3" id="KW-0677">Repeat</keyword>
<evidence type="ECO:0000259" key="8">
    <source>
        <dbReference type="PROSITE" id="PS51740"/>
    </source>
</evidence>
<comment type="caution">
    <text evidence="9">The sequence shown here is derived from an EMBL/GenBank/DDBJ whole genome shotgun (WGS) entry which is preliminary data.</text>
</comment>
<evidence type="ECO:0000256" key="4">
    <source>
        <dbReference type="ARBA" id="ARBA00023015"/>
    </source>
</evidence>
<reference evidence="9 10" key="1">
    <citation type="submission" date="2019-08" db="EMBL/GenBank/DDBJ databases">
        <authorList>
            <person name="Luo N."/>
        </authorList>
    </citation>
    <scope>NUCLEOTIDE SEQUENCE [LARGE SCALE GENOMIC DNA]</scope>
    <source>
        <strain evidence="9 10">NCIMB 9442</strain>
    </source>
</reference>
<dbReference type="HAMAP" id="MF_01008">
    <property type="entry name" value="MraZ"/>
    <property type="match status" value="1"/>
</dbReference>
<evidence type="ECO:0000256" key="3">
    <source>
        <dbReference type="ARBA" id="ARBA00022737"/>
    </source>
</evidence>
<dbReference type="NCBIfam" id="TIGR00242">
    <property type="entry name" value="division/cell wall cluster transcriptional repressor MraZ"/>
    <property type="match status" value="1"/>
</dbReference>
<evidence type="ECO:0000256" key="2">
    <source>
        <dbReference type="ARBA" id="ARBA00022490"/>
    </source>
</evidence>
<dbReference type="RefSeq" id="WP_167122195.1">
    <property type="nucleotide sequence ID" value="NZ_VRYY01000009.1"/>
</dbReference>
<dbReference type="InterPro" id="IPR035644">
    <property type="entry name" value="MraZ_C"/>
</dbReference>
<dbReference type="EMBL" id="VRYY01000009">
    <property type="protein sequence ID" value="MBG3875526.1"/>
    <property type="molecule type" value="Genomic_DNA"/>
</dbReference>
<keyword evidence="2 7" id="KW-0963">Cytoplasm</keyword>
<keyword evidence="10" id="KW-1185">Reference proteome</keyword>
<dbReference type="Gene3D" id="3.40.1550.20">
    <property type="entry name" value="Transcriptional regulator MraZ domain"/>
    <property type="match status" value="1"/>
</dbReference>
<dbReference type="InterPro" id="IPR038619">
    <property type="entry name" value="MraZ_sf"/>
</dbReference>
<keyword evidence="5 7" id="KW-0238">DNA-binding</keyword>
<dbReference type="SUPFAM" id="SSF89447">
    <property type="entry name" value="AbrB/MazE/MraZ-like"/>
    <property type="match status" value="1"/>
</dbReference>
<keyword evidence="4 7" id="KW-0805">Transcription regulation</keyword>
<comment type="subcellular location">
    <subcellularLocation>
        <location evidence="7">Cytoplasm</location>
        <location evidence="7">Nucleoid</location>
    </subcellularLocation>
</comment>
<dbReference type="CDD" id="cd16321">
    <property type="entry name" value="MraZ_C"/>
    <property type="match status" value="1"/>
</dbReference>
<feature type="domain" description="SpoVT-AbrB" evidence="8">
    <location>
        <begin position="6"/>
        <end position="52"/>
    </location>
</feature>
<organism evidence="9 10">
    <name type="scientific">Nitratidesulfovibrio oxamicus</name>
    <dbReference type="NCBI Taxonomy" id="32016"/>
    <lineage>
        <taxon>Bacteria</taxon>
        <taxon>Pseudomonadati</taxon>
        <taxon>Thermodesulfobacteriota</taxon>
        <taxon>Desulfovibrionia</taxon>
        <taxon>Desulfovibrionales</taxon>
        <taxon>Desulfovibrionaceae</taxon>
        <taxon>Nitratidesulfovibrio</taxon>
    </lineage>
</organism>
<proteinExistence type="inferred from homology"/>
<evidence type="ECO:0000313" key="9">
    <source>
        <dbReference type="EMBL" id="MBG3875526.1"/>
    </source>
</evidence>
<dbReference type="Proteomes" id="UP001194469">
    <property type="component" value="Unassembled WGS sequence"/>
</dbReference>
<dbReference type="PANTHER" id="PTHR34701:SF1">
    <property type="entry name" value="TRANSCRIPTIONAL REGULATOR MRAZ"/>
    <property type="match status" value="1"/>
</dbReference>
<dbReference type="CDD" id="cd16320">
    <property type="entry name" value="MraZ_N"/>
    <property type="match status" value="1"/>
</dbReference>
<dbReference type="InterPro" id="IPR020603">
    <property type="entry name" value="MraZ_dom"/>
</dbReference>
<dbReference type="InterPro" id="IPR037914">
    <property type="entry name" value="SpoVT-AbrB_sf"/>
</dbReference>
<evidence type="ECO:0000256" key="5">
    <source>
        <dbReference type="ARBA" id="ARBA00023125"/>
    </source>
</evidence>
<evidence type="ECO:0000313" key="10">
    <source>
        <dbReference type="Proteomes" id="UP001194469"/>
    </source>
</evidence>
<comment type="similarity">
    <text evidence="7">Belongs to the MraZ family.</text>
</comment>
<evidence type="ECO:0000256" key="7">
    <source>
        <dbReference type="HAMAP-Rule" id="MF_01008"/>
    </source>
</evidence>
<feature type="domain" description="SpoVT-AbrB" evidence="8">
    <location>
        <begin position="81"/>
        <end position="124"/>
    </location>
</feature>
<name>A0ABS0IZG7_9BACT</name>
<protein>
    <recommendedName>
        <fullName evidence="1 7">Transcriptional regulator MraZ</fullName>
    </recommendedName>
</protein>